<proteinExistence type="predicted"/>
<sequence length="124" mass="14043">MSEVLTNCRVHGAGHFGHMMHEWKVVGPLTAKPLHKRGVEVLCLEVVDVVSDEQGEFAIVELERIDGKLITGFTHRPADLIKHIEHGHPAVFKKGIGRLFFETEHFMISKVRDFKDRVPCAHDV</sequence>
<dbReference type="EMBL" id="CAFBLM010000033">
    <property type="protein sequence ID" value="CAB4871727.1"/>
    <property type="molecule type" value="Genomic_DNA"/>
</dbReference>
<organism evidence="1">
    <name type="scientific">freshwater metagenome</name>
    <dbReference type="NCBI Taxonomy" id="449393"/>
    <lineage>
        <taxon>unclassified sequences</taxon>
        <taxon>metagenomes</taxon>
        <taxon>ecological metagenomes</taxon>
    </lineage>
</organism>
<protein>
    <submittedName>
        <fullName evidence="1">Unannotated protein</fullName>
    </submittedName>
</protein>
<reference evidence="1" key="1">
    <citation type="submission" date="2020-05" db="EMBL/GenBank/DDBJ databases">
        <authorList>
            <person name="Chiriac C."/>
            <person name="Salcher M."/>
            <person name="Ghai R."/>
            <person name="Kavagutti S V."/>
        </authorList>
    </citation>
    <scope>NUCLEOTIDE SEQUENCE</scope>
</reference>
<name>A0A6J7DMD0_9ZZZZ</name>
<evidence type="ECO:0000313" key="1">
    <source>
        <dbReference type="EMBL" id="CAB4871727.1"/>
    </source>
</evidence>
<gene>
    <name evidence="1" type="ORF">UFOPK3401_00844</name>
</gene>
<dbReference type="AlphaFoldDB" id="A0A6J7DMD0"/>
<accession>A0A6J7DMD0</accession>